<dbReference type="PANTHER" id="PTHR37540">
    <property type="entry name" value="TRANSCRIPTION FACTOR (ACR-2), PUTATIVE-RELATED-RELATED"/>
    <property type="match status" value="1"/>
</dbReference>
<evidence type="ECO:0000313" key="4">
    <source>
        <dbReference type="EMBL" id="KAK7414961.1"/>
    </source>
</evidence>
<dbReference type="Proteomes" id="UP001498476">
    <property type="component" value="Unassembled WGS sequence"/>
</dbReference>
<dbReference type="PROSITE" id="PS00463">
    <property type="entry name" value="ZN2_CY6_FUNGAL_1"/>
    <property type="match status" value="1"/>
</dbReference>
<dbReference type="Gene3D" id="4.10.240.10">
    <property type="entry name" value="Zn(2)-C6 fungal-type DNA-binding domain"/>
    <property type="match status" value="1"/>
</dbReference>
<accession>A0ABR1H2X4</accession>
<dbReference type="InterPro" id="IPR001138">
    <property type="entry name" value="Zn2Cys6_DnaBD"/>
</dbReference>
<dbReference type="Pfam" id="PF11951">
    <property type="entry name" value="Fungal_trans_2"/>
    <property type="match status" value="1"/>
</dbReference>
<evidence type="ECO:0000259" key="3">
    <source>
        <dbReference type="PROSITE" id="PS50048"/>
    </source>
</evidence>
<keyword evidence="5" id="KW-1185">Reference proteome</keyword>
<proteinExistence type="predicted"/>
<dbReference type="InterPro" id="IPR021858">
    <property type="entry name" value="Fun_TF"/>
</dbReference>
<feature type="compositionally biased region" description="Low complexity" evidence="2">
    <location>
        <begin position="54"/>
        <end position="64"/>
    </location>
</feature>
<keyword evidence="1" id="KW-0539">Nucleus</keyword>
<organism evidence="4 5">
    <name type="scientific">Neonectria punicea</name>
    <dbReference type="NCBI Taxonomy" id="979145"/>
    <lineage>
        <taxon>Eukaryota</taxon>
        <taxon>Fungi</taxon>
        <taxon>Dikarya</taxon>
        <taxon>Ascomycota</taxon>
        <taxon>Pezizomycotina</taxon>
        <taxon>Sordariomycetes</taxon>
        <taxon>Hypocreomycetidae</taxon>
        <taxon>Hypocreales</taxon>
        <taxon>Nectriaceae</taxon>
        <taxon>Neonectria</taxon>
    </lineage>
</organism>
<gene>
    <name evidence="4" type="ORF">QQX98_006286</name>
</gene>
<comment type="caution">
    <text evidence="4">The sequence shown here is derived from an EMBL/GenBank/DDBJ whole genome shotgun (WGS) entry which is preliminary data.</text>
</comment>
<dbReference type="SMART" id="SM00066">
    <property type="entry name" value="GAL4"/>
    <property type="match status" value="1"/>
</dbReference>
<sequence>MRATLRRSCDACAKAKHRCDLRTPRCSRCSKRKASCVYANAPLTSSPDAEDASCESSASSTPAARSEEAVGGRDVSVVSRFSDNSVALVNPADASFDPFDSYPPTRLPRIHVQRLIHNFLSNIAFQYYPLDLDLASNPFVVSWWPLALEDPALFHVSLQTASLDEELRAQNGFPISGLLMADSVSLVRQKIEHSSLAFQDGTLNSVVTLAAIEHGKGNVQTTRMHIDGVKRMVGVRGGINQLKRSSPLTARMVAWVSMLVTGVPQFETQDDVGFGDGIGPIFQWQLTSTGPDPQQRILDELQVDPALSDILARLRNIFHEPQLSRLTSTELHDLTCFVVHKLLLLPPFSLADPKISAISECLRYTTVLYMLIIHGTTYYSHADLATTMIYQLKTHLQVLAGTTHVDSPLGLWTLSIGMATTTGSTEYQWFTKQACTAAMTRSLQTWEDVLMRLESIFWMRPQEGELFRQRWEEALNMTKK</sequence>
<evidence type="ECO:0000256" key="1">
    <source>
        <dbReference type="ARBA" id="ARBA00023242"/>
    </source>
</evidence>
<feature type="region of interest" description="Disordered" evidence="2">
    <location>
        <begin position="44"/>
        <end position="69"/>
    </location>
</feature>
<feature type="domain" description="Zn(2)-C6 fungal-type" evidence="3">
    <location>
        <begin position="8"/>
        <end position="38"/>
    </location>
</feature>
<dbReference type="EMBL" id="JAZAVJ010000092">
    <property type="protein sequence ID" value="KAK7414961.1"/>
    <property type="molecule type" value="Genomic_DNA"/>
</dbReference>
<dbReference type="Pfam" id="PF00172">
    <property type="entry name" value="Zn_clus"/>
    <property type="match status" value="1"/>
</dbReference>
<evidence type="ECO:0000313" key="5">
    <source>
        <dbReference type="Proteomes" id="UP001498476"/>
    </source>
</evidence>
<dbReference type="InterPro" id="IPR036864">
    <property type="entry name" value="Zn2-C6_fun-type_DNA-bd_sf"/>
</dbReference>
<protein>
    <recommendedName>
        <fullName evidence="3">Zn(2)-C6 fungal-type domain-containing protein</fullName>
    </recommendedName>
</protein>
<dbReference type="PROSITE" id="PS50048">
    <property type="entry name" value="ZN2_CY6_FUNGAL_2"/>
    <property type="match status" value="1"/>
</dbReference>
<reference evidence="4 5" key="1">
    <citation type="journal article" date="2025" name="Microbiol. Resour. Announc.">
        <title>Draft genome sequences for Neonectria magnoliae and Neonectria punicea, canker pathogens of Liriodendron tulipifera and Acer saccharum in West Virginia.</title>
        <authorList>
            <person name="Petronek H.M."/>
            <person name="Kasson M.T."/>
            <person name="Metheny A.M."/>
            <person name="Stauder C.M."/>
            <person name="Lovett B."/>
            <person name="Lynch S.C."/>
            <person name="Garnas J.R."/>
            <person name="Kasson L.R."/>
            <person name="Stajich J.E."/>
        </authorList>
    </citation>
    <scope>NUCLEOTIDE SEQUENCE [LARGE SCALE GENOMIC DNA]</scope>
    <source>
        <strain evidence="4 5">NRRL 64653</strain>
    </source>
</reference>
<dbReference type="CDD" id="cd00067">
    <property type="entry name" value="GAL4"/>
    <property type="match status" value="1"/>
</dbReference>
<dbReference type="SUPFAM" id="SSF57701">
    <property type="entry name" value="Zn2/Cys6 DNA-binding domain"/>
    <property type="match status" value="1"/>
</dbReference>
<name>A0ABR1H2X4_9HYPO</name>
<dbReference type="PANTHER" id="PTHR37540:SF5">
    <property type="entry name" value="TRANSCRIPTION FACTOR DOMAIN-CONTAINING PROTEIN"/>
    <property type="match status" value="1"/>
</dbReference>
<evidence type="ECO:0000256" key="2">
    <source>
        <dbReference type="SAM" id="MobiDB-lite"/>
    </source>
</evidence>